<evidence type="ECO:0000313" key="3">
    <source>
        <dbReference type="Proteomes" id="UP000232722"/>
    </source>
</evidence>
<dbReference type="EMBL" id="LLXJ01009159">
    <property type="protein sequence ID" value="PKB93028.1"/>
    <property type="molecule type" value="Genomic_DNA"/>
</dbReference>
<organism evidence="2 3">
    <name type="scientific">Rhizophagus irregularis</name>
    <dbReference type="NCBI Taxonomy" id="588596"/>
    <lineage>
        <taxon>Eukaryota</taxon>
        <taxon>Fungi</taxon>
        <taxon>Fungi incertae sedis</taxon>
        <taxon>Mucoromycota</taxon>
        <taxon>Glomeromycotina</taxon>
        <taxon>Glomeromycetes</taxon>
        <taxon>Glomerales</taxon>
        <taxon>Glomeraceae</taxon>
        <taxon>Rhizophagus</taxon>
    </lineage>
</organism>
<feature type="compositionally biased region" description="Acidic residues" evidence="1">
    <location>
        <begin position="65"/>
        <end position="74"/>
    </location>
</feature>
<evidence type="ECO:0000313" key="2">
    <source>
        <dbReference type="EMBL" id="PKB93028.1"/>
    </source>
</evidence>
<proteinExistence type="predicted"/>
<accession>A0A2N0NEQ4</accession>
<dbReference type="Proteomes" id="UP000232722">
    <property type="component" value="Unassembled WGS sequence"/>
</dbReference>
<evidence type="ECO:0000256" key="1">
    <source>
        <dbReference type="SAM" id="MobiDB-lite"/>
    </source>
</evidence>
<dbReference type="VEuPathDB" id="FungiDB:RhiirFUN_012938"/>
<dbReference type="VEuPathDB" id="FungiDB:RhiirA1_475060"/>
<dbReference type="AlphaFoldDB" id="A0A2N0NEQ4"/>
<gene>
    <name evidence="2" type="ORF">RhiirA5_442568</name>
</gene>
<reference evidence="2 3" key="1">
    <citation type="submission" date="2016-04" db="EMBL/GenBank/DDBJ databases">
        <title>Genome analyses suggest a sexual origin of heterokaryosis in a supposedly ancient asexual fungus.</title>
        <authorList>
            <person name="Ropars J."/>
            <person name="Sedzielewska K."/>
            <person name="Noel J."/>
            <person name="Charron P."/>
            <person name="Farinelli L."/>
            <person name="Marton T."/>
            <person name="Kruger M."/>
            <person name="Pelin A."/>
            <person name="Brachmann A."/>
            <person name="Corradi N."/>
        </authorList>
    </citation>
    <scope>NUCLEOTIDE SEQUENCE [LARGE SCALE GENOMIC DNA]</scope>
    <source>
        <strain evidence="2 3">A5</strain>
    </source>
</reference>
<feature type="compositionally biased region" description="Basic and acidic residues" evidence="1">
    <location>
        <begin position="55"/>
        <end position="64"/>
    </location>
</feature>
<sequence>MFIITLFAYTIKVGDQKESRKYSDGPILLALKFNTLKFNERDRNEGVVEQRRKAIKDEFDKESGEDGEDEEDKEDEKNELNRRVEEKLGRKVEVE</sequence>
<reference evidence="2 3" key="2">
    <citation type="submission" date="2017-09" db="EMBL/GenBank/DDBJ databases">
        <title>Extensive intraspecific genome diversity in a model arbuscular mycorrhizal fungus.</title>
        <authorList>
            <person name="Chen E.C."/>
            <person name="Morin E."/>
            <person name="Beaudet D."/>
            <person name="Noel J."/>
            <person name="Ndikumana S."/>
            <person name="Charron P."/>
            <person name="St-Onge C."/>
            <person name="Giorgi J."/>
            <person name="Grigoriev I.V."/>
            <person name="Roux C."/>
            <person name="Martin F.M."/>
            <person name="Corradi N."/>
        </authorList>
    </citation>
    <scope>NUCLEOTIDE SEQUENCE [LARGE SCALE GENOMIC DNA]</scope>
    <source>
        <strain evidence="2 3">A5</strain>
    </source>
</reference>
<name>A0A2N0NEQ4_9GLOM</name>
<protein>
    <submittedName>
        <fullName evidence="2">Uncharacterized protein</fullName>
    </submittedName>
</protein>
<comment type="caution">
    <text evidence="2">The sequence shown here is derived from an EMBL/GenBank/DDBJ whole genome shotgun (WGS) entry which is preliminary data.</text>
</comment>
<feature type="region of interest" description="Disordered" evidence="1">
    <location>
        <begin position="55"/>
        <end position="82"/>
    </location>
</feature>